<evidence type="ECO:0000313" key="1">
    <source>
        <dbReference type="EMBL" id="KIH57775.1"/>
    </source>
</evidence>
<dbReference type="AlphaFoldDB" id="A0A0C2G9X6"/>
<name>A0A0C2G9X6_9BILA</name>
<accession>A0A0C2G9X6</accession>
<gene>
    <name evidence="1" type="ORF">ANCDUO_12032</name>
</gene>
<evidence type="ECO:0000313" key="2">
    <source>
        <dbReference type="Proteomes" id="UP000054047"/>
    </source>
</evidence>
<protein>
    <submittedName>
        <fullName evidence="1">Uncharacterized protein</fullName>
    </submittedName>
</protein>
<dbReference type="Proteomes" id="UP000054047">
    <property type="component" value="Unassembled WGS sequence"/>
</dbReference>
<sequence>MAKKIRVTITFTADWLFLTEIHFSSVFYNESSTNVVMEENTVLTRRSIFGVIGKIFLFLQNQQESKE</sequence>
<reference evidence="1 2" key="1">
    <citation type="submission" date="2013-12" db="EMBL/GenBank/DDBJ databases">
        <title>Draft genome of the parsitic nematode Ancylostoma duodenale.</title>
        <authorList>
            <person name="Mitreva M."/>
        </authorList>
    </citation>
    <scope>NUCLEOTIDE SEQUENCE [LARGE SCALE GENOMIC DNA]</scope>
    <source>
        <strain evidence="1 2">Zhejiang</strain>
    </source>
</reference>
<dbReference type="OrthoDB" id="6071166at2759"/>
<dbReference type="EMBL" id="KN733957">
    <property type="protein sequence ID" value="KIH57775.1"/>
    <property type="molecule type" value="Genomic_DNA"/>
</dbReference>
<keyword evidence="2" id="KW-1185">Reference proteome</keyword>
<organism evidence="1 2">
    <name type="scientific">Ancylostoma duodenale</name>
    <dbReference type="NCBI Taxonomy" id="51022"/>
    <lineage>
        <taxon>Eukaryota</taxon>
        <taxon>Metazoa</taxon>
        <taxon>Ecdysozoa</taxon>
        <taxon>Nematoda</taxon>
        <taxon>Chromadorea</taxon>
        <taxon>Rhabditida</taxon>
        <taxon>Rhabditina</taxon>
        <taxon>Rhabditomorpha</taxon>
        <taxon>Strongyloidea</taxon>
        <taxon>Ancylostomatidae</taxon>
        <taxon>Ancylostomatinae</taxon>
        <taxon>Ancylostoma</taxon>
    </lineage>
</organism>
<proteinExistence type="predicted"/>